<dbReference type="InterPro" id="IPR015063">
    <property type="entry name" value="USP8_dimer"/>
</dbReference>
<feature type="compositionally biased region" description="Low complexity" evidence="8">
    <location>
        <begin position="315"/>
        <end position="325"/>
    </location>
</feature>
<evidence type="ECO:0000256" key="8">
    <source>
        <dbReference type="SAM" id="MobiDB-lite"/>
    </source>
</evidence>
<dbReference type="InterPro" id="IPR028889">
    <property type="entry name" value="USP"/>
</dbReference>
<evidence type="ECO:0000256" key="7">
    <source>
        <dbReference type="ARBA" id="ARBA00022807"/>
    </source>
</evidence>
<feature type="compositionally biased region" description="Pro residues" evidence="8">
    <location>
        <begin position="845"/>
        <end position="860"/>
    </location>
</feature>
<dbReference type="CDD" id="cd02674">
    <property type="entry name" value="Peptidase_C19R"/>
    <property type="match status" value="1"/>
</dbReference>
<evidence type="ECO:0000256" key="2">
    <source>
        <dbReference type="ARBA" id="ARBA00009085"/>
    </source>
</evidence>
<feature type="region of interest" description="Disordered" evidence="8">
    <location>
        <begin position="672"/>
        <end position="695"/>
    </location>
</feature>
<dbReference type="PANTHER" id="PTHR21646:SF95">
    <property type="entry name" value="UBIQUITIN CARBOXYL-TERMINAL HYDROLASE 4-RELATED"/>
    <property type="match status" value="1"/>
</dbReference>
<feature type="compositionally biased region" description="Polar residues" evidence="8">
    <location>
        <begin position="292"/>
        <end position="303"/>
    </location>
</feature>
<dbReference type="PROSITE" id="PS00973">
    <property type="entry name" value="USP_2"/>
    <property type="match status" value="1"/>
</dbReference>
<proteinExistence type="inferred from homology"/>
<dbReference type="SUPFAM" id="SSF52821">
    <property type="entry name" value="Rhodanese/Cell cycle control phosphatase"/>
    <property type="match status" value="1"/>
</dbReference>
<keyword evidence="4 10" id="KW-0645">Protease</keyword>
<comment type="caution">
    <text evidence="10">The sequence shown here is derived from an EMBL/GenBank/DDBJ whole genome shotgun (WGS) entry which is preliminary data.</text>
</comment>
<dbReference type="OrthoDB" id="292964at2759"/>
<dbReference type="SUPFAM" id="SSF54001">
    <property type="entry name" value="Cysteine proteinases"/>
    <property type="match status" value="1"/>
</dbReference>
<keyword evidence="6 10" id="KW-0378">Hydrolase</keyword>
<keyword evidence="7" id="KW-0788">Thiol protease</keyword>
<sequence>MSKLGDGRTSDLIKRFESLALDTKSGPPIRMPKPATKLSSVVPATATATAGAESAWKKLPSDSQPPASTAPAAPNATETAETSAPAVSAKPATSTSSTQDLMTISAYSYAQNPGSPKQPERMQSLLPGRSRANTTDSVVRNTFVQPKSSPDTLSAMRRRSLVTALNQRANIDPAIQASSKSWLTSAERRIDEARLDLESGDLENAYLRFMIACNIVSEKLPKQKDFEFVRKDPKYVKLHKDIATHVLDELEKLSTELKKRPYVEPVQRIVLTPDQVDKMEAQFTHMYPENPLDTSIVDSSAQPSALRPMKRSGSEDGAVSSSVSSTSDNRWLAARQNKFDEIDAQANRIDASAQSSRAQGIMLPGVSIVNRSQSSNRVAMAISPPLGAIGEDTENARAGMEYFDPNATTCTPQELWNLLDRSRTGVNGRPMVLILDVRPHQDFIWGRINHRYVVNIDPIGLDKHKCTSAEITSSLVLVSEEQQEWFRRRDEFDVVVYVSQSTRSFSEANSKELLALEAVNRAIYHYEFEKPLKRPPLFLIGGFDAWSRVMSSEQCLWSEEARRSQVLPETQAASSPKIQQYHSVNTGTTLSASSAPNSSSAPQYQPSYVVAAKQNYTGNSDNNGATQPVVAGSVYDFFQQNNTYHPQWQQHDGRHAPTHSSYTQGYNARMTPRVSVPEPSATQHVAPPAVQPTVSNGPITTAPVFSGPPMNTSGYENNSLALHAAKEAAVPPVLPPKPASLAAKAGASVQRRKTIFDNPTYGFTGPAYVSNGYGQDTNVHLDPSWQQQQHSVESAELQRKRRDPPPVPLPHIPQMIPKPAEYYLPHQQQDTVPPSRVSKAVVPSQPTPPSHPPSAQLPPKPQAYIQQQMQQQQLIQQQQLMQQQQMQQQFGQQRPMSNGYGFYSQPVAAGSDPSLNGRMHAGNNLRNSALYSTDILLPDDQMLTTPMSGNMPSTPISANAEATSTQLRRRSQLSDTAAYGATGLKNFGNTCFMNCVVQCLVGTAPFARYFLQGGWKKDMLQDKSGKMEVTVEFARLVDNMWRGQYGSLSPIGFRAAVAKCSEVFKGNDQEDAHEFASFLLDTLHESLNRVRPRPPADKELSPEEEMHFEALPDIQQANIQWGRYIRRNWSIMTSIFQGQAQSRLTCLTCKHTSTTYHTFTELSVPIPNPSAVNNNSGKTLVRKSMASSNGRNMGPVNIYQCLDAYSEVEVLDGDDKWMCPKCNAKRKATKRLLISRLPLVLIVHLKRFSTIGHFREKLETNVLVPTRNLYLDRYAIPDARQMSNSTSYNLYGVANHFGTLSGGHYTASVFNGLRGQWNYFDDTRVSIIPENNVTTPAAYLLFFVQSQQ</sequence>
<dbReference type="EMBL" id="JANBTW010000016">
    <property type="protein sequence ID" value="KAJ2678973.1"/>
    <property type="molecule type" value="Genomic_DNA"/>
</dbReference>
<dbReference type="GO" id="GO:0004843">
    <property type="term" value="F:cysteine-type deubiquitinase activity"/>
    <property type="evidence" value="ECO:0007669"/>
    <property type="project" value="UniProtKB-EC"/>
</dbReference>
<dbReference type="InterPro" id="IPR036873">
    <property type="entry name" value="Rhodanese-like_dom_sf"/>
</dbReference>
<evidence type="ECO:0000256" key="3">
    <source>
        <dbReference type="ARBA" id="ARBA00012759"/>
    </source>
</evidence>
<evidence type="ECO:0000313" key="11">
    <source>
        <dbReference type="Proteomes" id="UP001151518"/>
    </source>
</evidence>
<gene>
    <name evidence="10" type="primary">DOA4</name>
    <name evidence="10" type="ORF">GGI25_001962</name>
</gene>
<dbReference type="Gene3D" id="3.90.70.10">
    <property type="entry name" value="Cysteine proteinases"/>
    <property type="match status" value="1"/>
</dbReference>
<comment type="catalytic activity">
    <reaction evidence="1">
        <text>Thiol-dependent hydrolysis of ester, thioester, amide, peptide and isopeptide bonds formed by the C-terminal Gly of ubiquitin (a 76-residue protein attached to proteins as an intracellular targeting signal).</text>
        <dbReference type="EC" id="3.4.19.12"/>
    </reaction>
</comment>
<dbReference type="Proteomes" id="UP001151518">
    <property type="component" value="Unassembled WGS sequence"/>
</dbReference>
<feature type="region of interest" description="Disordered" evidence="8">
    <location>
        <begin position="290"/>
        <end position="325"/>
    </location>
</feature>
<name>A0A9W8G9R8_9FUNG</name>
<feature type="region of interest" description="Disordered" evidence="8">
    <location>
        <begin position="18"/>
        <end position="99"/>
    </location>
</feature>
<accession>A0A9W8G9R8</accession>
<dbReference type="InterPro" id="IPR050185">
    <property type="entry name" value="Ub_carboxyl-term_hydrolase"/>
</dbReference>
<feature type="region of interest" description="Disordered" evidence="8">
    <location>
        <begin position="784"/>
        <end position="815"/>
    </location>
</feature>
<dbReference type="Gene3D" id="1.20.58.80">
    <property type="entry name" value="Phosphotransferase system, lactose/cellobiose-type IIA subunit"/>
    <property type="match status" value="1"/>
</dbReference>
<feature type="compositionally biased region" description="Low complexity" evidence="8">
    <location>
        <begin position="61"/>
        <end position="89"/>
    </location>
</feature>
<keyword evidence="5" id="KW-0833">Ubl conjugation pathway</keyword>
<dbReference type="EC" id="3.4.19.12" evidence="3"/>
<organism evidence="10 11">
    <name type="scientific">Coemansia spiralis</name>
    <dbReference type="NCBI Taxonomy" id="417178"/>
    <lineage>
        <taxon>Eukaryota</taxon>
        <taxon>Fungi</taxon>
        <taxon>Fungi incertae sedis</taxon>
        <taxon>Zoopagomycota</taxon>
        <taxon>Kickxellomycotina</taxon>
        <taxon>Kickxellomycetes</taxon>
        <taxon>Kickxellales</taxon>
        <taxon>Kickxellaceae</taxon>
        <taxon>Coemansia</taxon>
    </lineage>
</organism>
<evidence type="ECO:0000259" key="9">
    <source>
        <dbReference type="PROSITE" id="PS50235"/>
    </source>
</evidence>
<dbReference type="InterPro" id="IPR018200">
    <property type="entry name" value="USP_CS"/>
</dbReference>
<dbReference type="Gene3D" id="3.40.250.10">
    <property type="entry name" value="Rhodanese-like domain"/>
    <property type="match status" value="1"/>
</dbReference>
<dbReference type="PROSITE" id="PS00972">
    <property type="entry name" value="USP_1"/>
    <property type="match status" value="1"/>
</dbReference>
<evidence type="ECO:0000256" key="4">
    <source>
        <dbReference type="ARBA" id="ARBA00022670"/>
    </source>
</evidence>
<dbReference type="GO" id="GO:0016579">
    <property type="term" value="P:protein deubiquitination"/>
    <property type="evidence" value="ECO:0007669"/>
    <property type="project" value="InterPro"/>
</dbReference>
<dbReference type="InterPro" id="IPR038765">
    <property type="entry name" value="Papain-like_cys_pep_sf"/>
</dbReference>
<dbReference type="InterPro" id="IPR001394">
    <property type="entry name" value="Peptidase_C19_UCH"/>
</dbReference>
<protein>
    <recommendedName>
        <fullName evidence="3">ubiquitinyl hydrolase 1</fullName>
        <ecNumber evidence="3">3.4.19.12</ecNumber>
    </recommendedName>
</protein>
<evidence type="ECO:0000256" key="6">
    <source>
        <dbReference type="ARBA" id="ARBA00022801"/>
    </source>
</evidence>
<feature type="region of interest" description="Disordered" evidence="8">
    <location>
        <begin position="827"/>
        <end position="860"/>
    </location>
</feature>
<dbReference type="PANTHER" id="PTHR21646">
    <property type="entry name" value="UBIQUITIN CARBOXYL-TERMINAL HYDROLASE"/>
    <property type="match status" value="1"/>
</dbReference>
<evidence type="ECO:0000313" key="10">
    <source>
        <dbReference type="EMBL" id="KAJ2678973.1"/>
    </source>
</evidence>
<dbReference type="GO" id="GO:0006508">
    <property type="term" value="P:proteolysis"/>
    <property type="evidence" value="ECO:0007669"/>
    <property type="project" value="UniProtKB-KW"/>
</dbReference>
<dbReference type="PROSITE" id="PS50235">
    <property type="entry name" value="USP_3"/>
    <property type="match status" value="1"/>
</dbReference>
<reference evidence="10" key="1">
    <citation type="submission" date="2022-07" db="EMBL/GenBank/DDBJ databases">
        <title>Phylogenomic reconstructions and comparative analyses of Kickxellomycotina fungi.</title>
        <authorList>
            <person name="Reynolds N.K."/>
            <person name="Stajich J.E."/>
            <person name="Barry K."/>
            <person name="Grigoriev I.V."/>
            <person name="Crous P."/>
            <person name="Smith M.E."/>
        </authorList>
    </citation>
    <scope>NUCLEOTIDE SEQUENCE</scope>
    <source>
        <strain evidence="10">NRRL 3115</strain>
    </source>
</reference>
<feature type="domain" description="USP" evidence="9">
    <location>
        <begin position="982"/>
        <end position="1346"/>
    </location>
</feature>
<dbReference type="Pfam" id="PF08969">
    <property type="entry name" value="USP8_dimer"/>
    <property type="match status" value="1"/>
</dbReference>
<comment type="similarity">
    <text evidence="2">Belongs to the peptidase C19 family.</text>
</comment>
<evidence type="ECO:0000256" key="5">
    <source>
        <dbReference type="ARBA" id="ARBA00022786"/>
    </source>
</evidence>
<evidence type="ECO:0000256" key="1">
    <source>
        <dbReference type="ARBA" id="ARBA00000707"/>
    </source>
</evidence>
<dbReference type="Pfam" id="PF00443">
    <property type="entry name" value="UCH"/>
    <property type="match status" value="1"/>
</dbReference>